<dbReference type="EMBL" id="UZAU01000023">
    <property type="status" value="NOT_ANNOTATED_CDS"/>
    <property type="molecule type" value="Genomic_DNA"/>
</dbReference>
<name>A0A803QTG6_CANSA</name>
<proteinExistence type="predicted"/>
<protein>
    <submittedName>
        <fullName evidence="1">Uncharacterized protein</fullName>
    </submittedName>
</protein>
<sequence>MSQSHLDLMSCCDLQWELMMAHQILIWVLRKLICSEYSGELGFRLVLGFLGVCLDLGKILKFPAKDNSPELSELNQNQPF</sequence>
<organism evidence="1 2">
    <name type="scientific">Cannabis sativa</name>
    <name type="common">Hemp</name>
    <name type="synonym">Marijuana</name>
    <dbReference type="NCBI Taxonomy" id="3483"/>
    <lineage>
        <taxon>Eukaryota</taxon>
        <taxon>Viridiplantae</taxon>
        <taxon>Streptophyta</taxon>
        <taxon>Embryophyta</taxon>
        <taxon>Tracheophyta</taxon>
        <taxon>Spermatophyta</taxon>
        <taxon>Magnoliopsida</taxon>
        <taxon>eudicotyledons</taxon>
        <taxon>Gunneridae</taxon>
        <taxon>Pentapetalae</taxon>
        <taxon>rosids</taxon>
        <taxon>fabids</taxon>
        <taxon>Rosales</taxon>
        <taxon>Cannabaceae</taxon>
        <taxon>Cannabis</taxon>
    </lineage>
</organism>
<dbReference type="EnsemblPlants" id="novel_model_1192_5bd9a17a">
    <property type="protein sequence ID" value="cds.novel_model_1192_5bd9a17a"/>
    <property type="gene ID" value="novel_gene_674_5bd9a17a"/>
</dbReference>
<keyword evidence="2" id="KW-1185">Reference proteome</keyword>
<accession>A0A803QTG6</accession>
<dbReference type="AlphaFoldDB" id="A0A803QTG6"/>
<evidence type="ECO:0000313" key="2">
    <source>
        <dbReference type="Proteomes" id="UP000596661"/>
    </source>
</evidence>
<dbReference type="Gramene" id="novel_model_1192_5bd9a17a">
    <property type="protein sequence ID" value="cds.novel_model_1192_5bd9a17a"/>
    <property type="gene ID" value="novel_gene_674_5bd9a17a"/>
</dbReference>
<evidence type="ECO:0000313" key="1">
    <source>
        <dbReference type="EnsemblPlants" id="cds.novel_model_1192_5bd9a17a"/>
    </source>
</evidence>
<dbReference type="Proteomes" id="UP000596661">
    <property type="component" value="Chromosome 1"/>
</dbReference>
<reference evidence="1" key="2">
    <citation type="submission" date="2021-03" db="UniProtKB">
        <authorList>
            <consortium name="EnsemblPlants"/>
        </authorList>
    </citation>
    <scope>IDENTIFICATION</scope>
</reference>
<reference evidence="1" key="1">
    <citation type="submission" date="2018-11" db="EMBL/GenBank/DDBJ databases">
        <authorList>
            <person name="Grassa J C."/>
        </authorList>
    </citation>
    <scope>NUCLEOTIDE SEQUENCE [LARGE SCALE GENOMIC DNA]</scope>
</reference>